<gene>
    <name evidence="1" type="ordered locus">TERMP_01992</name>
</gene>
<evidence type="ECO:0000313" key="1">
    <source>
        <dbReference type="EMBL" id="ADT84966.1"/>
    </source>
</evidence>
<dbReference type="Proteomes" id="UP000007478">
    <property type="component" value="Chromosome"/>
</dbReference>
<dbReference type="Pfam" id="PF06510">
    <property type="entry name" value="DUF1102"/>
    <property type="match status" value="1"/>
</dbReference>
<proteinExistence type="predicted"/>
<dbReference type="AlphaFoldDB" id="F0LLD7"/>
<protein>
    <recommendedName>
        <fullName evidence="3">DUF1102 domain-containing protein</fullName>
    </recommendedName>
</protein>
<sequence length="203" mass="21933">MEMKEVKKLALGIFGLLVAFGLVLGAGANFSDYNASRSVHWAIVTDDTELIDLTPLQPYAYINEGGVLVVDFSANNPMWPGEGYGMGISPSSEYNFDEVFEVSNDLWENMTIIVRITSSDTHVEFYGHEGGVYAVDGGAEATASDSARDDVCFALGPGERKKIGIDLSANGDSPGDVWDETMTIKAYRLGTEPAELQGICEED</sequence>
<dbReference type="PATRIC" id="fig|391623.17.peg.1989"/>
<reference evidence="1 2" key="1">
    <citation type="journal article" date="2011" name="J. Bacteriol.">
        <title>Complete genome sequence of the hyperthermophilic, piezophilic, heterotrophic, and carboxydotrophic archaeon Thermococcus barophilus MP.</title>
        <authorList>
            <person name="Vannier P."/>
            <person name="Marteinsson V.T."/>
            <person name="Fridjonsson O.H."/>
            <person name="Oger P."/>
            <person name="Jebbar M."/>
        </authorList>
    </citation>
    <scope>NUCLEOTIDE SEQUENCE [LARGE SCALE GENOMIC DNA]</scope>
    <source>
        <strain evidence="2">DSM 11836 / MP</strain>
    </source>
</reference>
<dbReference type="HOGENOM" id="CLU_116585_0_0_2"/>
<evidence type="ECO:0000313" key="2">
    <source>
        <dbReference type="Proteomes" id="UP000007478"/>
    </source>
</evidence>
<dbReference type="eggNOG" id="arCOG02697">
    <property type="taxonomic scope" value="Archaea"/>
</dbReference>
<evidence type="ECO:0008006" key="3">
    <source>
        <dbReference type="Google" id="ProtNLM"/>
    </source>
</evidence>
<organism evidence="1 2">
    <name type="scientific">Thermococcus barophilus (strain DSM 11836 / MP)</name>
    <dbReference type="NCBI Taxonomy" id="391623"/>
    <lineage>
        <taxon>Archaea</taxon>
        <taxon>Methanobacteriati</taxon>
        <taxon>Methanobacteriota</taxon>
        <taxon>Thermococci</taxon>
        <taxon>Thermococcales</taxon>
        <taxon>Thermococcaceae</taxon>
        <taxon>Thermococcus</taxon>
    </lineage>
</organism>
<dbReference type="InterPro" id="IPR009482">
    <property type="entry name" value="DUF1102"/>
</dbReference>
<dbReference type="KEGG" id="tba:TERMP_01992"/>
<keyword evidence="2" id="KW-1185">Reference proteome</keyword>
<accession>F0LLD7</accession>
<name>F0LLD7_THEBM</name>
<dbReference type="EMBL" id="CP002372">
    <property type="protein sequence ID" value="ADT84966.1"/>
    <property type="molecule type" value="Genomic_DNA"/>
</dbReference>